<comment type="similarity">
    <text evidence="15">Belongs to the class I-like SAM-binding methyltransferase superfamily. TRM11 methyltransferase family.</text>
</comment>
<evidence type="ECO:0000256" key="11">
    <source>
        <dbReference type="ARBA" id="ARBA00065434"/>
    </source>
</evidence>
<comment type="catalytic activity">
    <reaction evidence="9">
        <text>guanosine(10) in tRNA + S-adenosyl-L-methionine = N(2)-methylguanosine(10) in tRNA + S-adenosyl-L-homocysteine + H(+)</text>
        <dbReference type="Rhea" id="RHEA:43128"/>
        <dbReference type="Rhea" id="RHEA-COMP:10355"/>
        <dbReference type="Rhea" id="RHEA-COMP:10357"/>
        <dbReference type="ChEBI" id="CHEBI:15378"/>
        <dbReference type="ChEBI" id="CHEBI:57856"/>
        <dbReference type="ChEBI" id="CHEBI:59789"/>
        <dbReference type="ChEBI" id="CHEBI:74269"/>
        <dbReference type="ChEBI" id="CHEBI:74481"/>
        <dbReference type="EC" id="2.1.1.214"/>
    </reaction>
    <physiologicalReaction direction="left-to-right" evidence="9">
        <dbReference type="Rhea" id="RHEA:43129"/>
    </physiologicalReaction>
</comment>
<accession>A0A9P0Q856</accession>
<evidence type="ECO:0000256" key="4">
    <source>
        <dbReference type="ARBA" id="ARBA00022603"/>
    </source>
</evidence>
<dbReference type="GO" id="GO:0005737">
    <property type="term" value="C:cytoplasm"/>
    <property type="evidence" value="ECO:0007669"/>
    <property type="project" value="UniProtKB-SubCell"/>
</dbReference>
<dbReference type="PROSITE" id="PS00092">
    <property type="entry name" value="N6_MTASE"/>
    <property type="match status" value="1"/>
</dbReference>
<dbReference type="Gene3D" id="3.40.50.150">
    <property type="entry name" value="Vaccinia Virus protein VP39"/>
    <property type="match status" value="1"/>
</dbReference>
<keyword evidence="8 15" id="KW-0694">RNA-binding</keyword>
<dbReference type="InterPro" id="IPR029063">
    <property type="entry name" value="SAM-dependent_MTases_sf"/>
</dbReference>
<keyword evidence="3 15" id="KW-0820">tRNA-binding</keyword>
<dbReference type="PIRSF" id="PIRSF017259">
    <property type="entry name" value="tRNA_mtfrase_TRM11"/>
    <property type="match status" value="1"/>
</dbReference>
<dbReference type="PROSITE" id="PS51627">
    <property type="entry name" value="SAM_MT_TRM11"/>
    <property type="match status" value="1"/>
</dbReference>
<dbReference type="EC" id="2.1.1.214" evidence="12"/>
<evidence type="ECO:0000256" key="10">
    <source>
        <dbReference type="ARBA" id="ARBA00056270"/>
    </source>
</evidence>
<evidence type="ECO:0000256" key="13">
    <source>
        <dbReference type="ARBA" id="ARBA00067484"/>
    </source>
</evidence>
<evidence type="ECO:0000259" key="16">
    <source>
        <dbReference type="Pfam" id="PF01170"/>
    </source>
</evidence>
<keyword evidence="6 15" id="KW-0949">S-adenosyl-L-methionine</keyword>
<keyword evidence="2" id="KW-0963">Cytoplasm</keyword>
<evidence type="ECO:0000259" key="17">
    <source>
        <dbReference type="Pfam" id="PF25904"/>
    </source>
</evidence>
<dbReference type="GO" id="GO:0160102">
    <property type="term" value="F:tRNA (guanine(10)-N2)-methyltransferase activity"/>
    <property type="evidence" value="ECO:0007669"/>
    <property type="project" value="UniProtKB-EC"/>
</dbReference>
<dbReference type="GO" id="GO:0043527">
    <property type="term" value="C:tRNA methyltransferase complex"/>
    <property type="evidence" value="ECO:0007669"/>
    <property type="project" value="UniProtKB-ARBA"/>
</dbReference>
<feature type="domain" description="Ribosomal RNA large subunit methyltransferase K/L-like methyltransferase" evidence="16">
    <location>
        <begin position="200"/>
        <end position="329"/>
    </location>
</feature>
<dbReference type="Pfam" id="PF25904">
    <property type="entry name" value="Tmrp11_N"/>
    <property type="match status" value="1"/>
</dbReference>
<dbReference type="InterPro" id="IPR002052">
    <property type="entry name" value="DNA_methylase_N6_adenine_CS"/>
</dbReference>
<sequence length="476" mass="56102">MIEEKSHLPNRSNMSKSWTKYLLWFAQEHVDFRFAEINSLMSLFNIEMRFVRKPKDEPYWIVEFPSEVEVKLLASRSVSLRNCIELWAHAPNVQKLHEELKLYPKSLMQPYIQADKSFKIEVDTFCKHFSQKEKVDKLEAFSYLPVDGPVDLKTPDVTFQYIEYYGIIPHCPPEQPYEVFFGRWVASGLRQLIKKLSLKTRKFIGNTSMDPQLSLLMANQAKVTDGSLVLDPFVGSGSLLVAATQFGGYVWGTDIDYLMLHGRTRPSRIHQKTRDRDESVRANMKQYNMEHRYMDVLVNDFATPFWREDFRFDAVITDPPYGIREATERVGTKKEGYEVKAEHLPTHIPAKIEYGISNIYKDLLRFSARHLRVGGRLVCWFPVFREDYTENVLPHHPCLELVSNSEQTLSKVTSRRLLTFEKTREPTEDELDEYPVDIMDFREKYFVIREETRKERRMKEAKIREDDRLRNLNKQS</sequence>
<gene>
    <name evidence="18" type="ORF">ACAOBT_LOCUS33017</name>
</gene>
<evidence type="ECO:0000256" key="1">
    <source>
        <dbReference type="ARBA" id="ARBA00004496"/>
    </source>
</evidence>
<dbReference type="EMBL" id="CAKOFQ010008219">
    <property type="protein sequence ID" value="CAH2012784.1"/>
    <property type="molecule type" value="Genomic_DNA"/>
</dbReference>
<dbReference type="PANTHER" id="PTHR13370:SF3">
    <property type="entry name" value="TRNA (GUANINE(10)-N2)-METHYLTRANSFERASE HOMOLOG"/>
    <property type="match status" value="1"/>
</dbReference>
<dbReference type="Pfam" id="PF01170">
    <property type="entry name" value="UPF0020"/>
    <property type="match status" value="1"/>
</dbReference>
<keyword evidence="4 15" id="KW-0489">Methyltransferase</keyword>
<evidence type="ECO:0000313" key="18">
    <source>
        <dbReference type="EMBL" id="CAH2012784.1"/>
    </source>
</evidence>
<dbReference type="GO" id="GO:0008033">
    <property type="term" value="P:tRNA processing"/>
    <property type="evidence" value="ECO:0007669"/>
    <property type="project" value="UniProtKB-UniRule"/>
</dbReference>
<evidence type="ECO:0000256" key="2">
    <source>
        <dbReference type="ARBA" id="ARBA00022490"/>
    </source>
</evidence>
<keyword evidence="19" id="KW-1185">Reference proteome</keyword>
<dbReference type="GO" id="GO:0000049">
    <property type="term" value="F:tRNA binding"/>
    <property type="evidence" value="ECO:0007669"/>
    <property type="project" value="UniProtKB-UniRule"/>
</dbReference>
<dbReference type="Proteomes" id="UP001152888">
    <property type="component" value="Unassembled WGS sequence"/>
</dbReference>
<evidence type="ECO:0000256" key="12">
    <source>
        <dbReference type="ARBA" id="ARBA00066937"/>
    </source>
</evidence>
<dbReference type="InterPro" id="IPR016691">
    <property type="entry name" value="TRMT11"/>
</dbReference>
<evidence type="ECO:0000256" key="9">
    <source>
        <dbReference type="ARBA" id="ARBA00050985"/>
    </source>
</evidence>
<dbReference type="GO" id="GO:0032259">
    <property type="term" value="P:methylation"/>
    <property type="evidence" value="ECO:0007669"/>
    <property type="project" value="UniProtKB-UniRule"/>
</dbReference>
<organism evidence="18 19">
    <name type="scientific">Acanthoscelides obtectus</name>
    <name type="common">Bean weevil</name>
    <name type="synonym">Bruchus obtectus</name>
    <dbReference type="NCBI Taxonomy" id="200917"/>
    <lineage>
        <taxon>Eukaryota</taxon>
        <taxon>Metazoa</taxon>
        <taxon>Ecdysozoa</taxon>
        <taxon>Arthropoda</taxon>
        <taxon>Hexapoda</taxon>
        <taxon>Insecta</taxon>
        <taxon>Pterygota</taxon>
        <taxon>Neoptera</taxon>
        <taxon>Endopterygota</taxon>
        <taxon>Coleoptera</taxon>
        <taxon>Polyphaga</taxon>
        <taxon>Cucujiformia</taxon>
        <taxon>Chrysomeloidea</taxon>
        <taxon>Chrysomelidae</taxon>
        <taxon>Bruchinae</taxon>
        <taxon>Bruchini</taxon>
        <taxon>Acanthoscelides</taxon>
    </lineage>
</organism>
<dbReference type="AlphaFoldDB" id="A0A9P0Q856"/>
<evidence type="ECO:0000256" key="7">
    <source>
        <dbReference type="ARBA" id="ARBA00022694"/>
    </source>
</evidence>
<dbReference type="PRINTS" id="PR00507">
    <property type="entry name" value="N12N6MTFRASE"/>
</dbReference>
<evidence type="ECO:0000256" key="6">
    <source>
        <dbReference type="ARBA" id="ARBA00022691"/>
    </source>
</evidence>
<proteinExistence type="inferred from homology"/>
<dbReference type="InterPro" id="IPR000241">
    <property type="entry name" value="RlmKL-like_Mtase"/>
</dbReference>
<dbReference type="InterPro" id="IPR059073">
    <property type="entry name" value="TRMT11_N"/>
</dbReference>
<comment type="subcellular location">
    <subcellularLocation>
        <location evidence="1">Cytoplasm</location>
    </subcellularLocation>
</comment>
<dbReference type="CDD" id="cd02440">
    <property type="entry name" value="AdoMet_MTases"/>
    <property type="match status" value="1"/>
</dbReference>
<evidence type="ECO:0000313" key="19">
    <source>
        <dbReference type="Proteomes" id="UP001152888"/>
    </source>
</evidence>
<comment type="caution">
    <text evidence="18">The sequence shown here is derived from an EMBL/GenBank/DDBJ whole genome shotgun (WGS) entry which is preliminary data.</text>
</comment>
<reference evidence="18" key="1">
    <citation type="submission" date="2022-03" db="EMBL/GenBank/DDBJ databases">
        <authorList>
            <person name="Sayadi A."/>
        </authorList>
    </citation>
    <scope>NUCLEOTIDE SEQUENCE</scope>
</reference>
<comment type="function">
    <text evidence="10">Catalytic subunit of the TRMT11-TRM112 methyltransferase complex, that specifically mediates the S-adenosyl-L-methionine-dependent N(2)-methylation of guanosine nucleotide at position 10 (m2G10) in tRNAs. This is one of the major tRNA (guanine-N(2))-methyltransferases.</text>
</comment>
<evidence type="ECO:0000256" key="3">
    <source>
        <dbReference type="ARBA" id="ARBA00022555"/>
    </source>
</evidence>
<keyword evidence="7 15" id="KW-0819">tRNA processing</keyword>
<comment type="subunit">
    <text evidence="11">Part of the heterodimeric TRMT11-TRM112 methyltransferase complex; this complex forms an active tRNA methyltransferase, where TRMT112 acts as an activator of the catalytic subunit TRMT11.</text>
</comment>
<evidence type="ECO:0000256" key="14">
    <source>
        <dbReference type="ARBA" id="ARBA00075308"/>
    </source>
</evidence>
<evidence type="ECO:0000256" key="8">
    <source>
        <dbReference type="ARBA" id="ARBA00022884"/>
    </source>
</evidence>
<dbReference type="PANTHER" id="PTHR13370">
    <property type="entry name" value="RNA METHYLASE-RELATED"/>
    <property type="match status" value="1"/>
</dbReference>
<dbReference type="SUPFAM" id="SSF53335">
    <property type="entry name" value="S-adenosyl-L-methionine-dependent methyltransferases"/>
    <property type="match status" value="1"/>
</dbReference>
<evidence type="ECO:0000256" key="15">
    <source>
        <dbReference type="PROSITE-ProRule" id="PRU00959"/>
    </source>
</evidence>
<feature type="domain" description="tRNA (guanine(10)-N(2))-methyltransferase TRMT11 N-terminal" evidence="17">
    <location>
        <begin position="20"/>
        <end position="190"/>
    </location>
</feature>
<keyword evidence="5 15" id="KW-0808">Transferase</keyword>
<name>A0A9P0Q856_ACAOB</name>
<dbReference type="OrthoDB" id="296065at2759"/>
<protein>
    <recommendedName>
        <fullName evidence="13">tRNA (guanine(10)-N(2))-methyltransferase TRMT11</fullName>
        <ecNumber evidence="12">2.1.1.214</ecNumber>
    </recommendedName>
    <alternativeName>
        <fullName evidence="14">tRNA methyltransferase 11 homolog</fullName>
    </alternativeName>
</protein>
<evidence type="ECO:0000256" key="5">
    <source>
        <dbReference type="ARBA" id="ARBA00022679"/>
    </source>
</evidence>